<name>A0AAN7V894_9COLE</name>
<organism evidence="4 5">
    <name type="scientific">Pyrocoelia pectoralis</name>
    <dbReference type="NCBI Taxonomy" id="417401"/>
    <lineage>
        <taxon>Eukaryota</taxon>
        <taxon>Metazoa</taxon>
        <taxon>Ecdysozoa</taxon>
        <taxon>Arthropoda</taxon>
        <taxon>Hexapoda</taxon>
        <taxon>Insecta</taxon>
        <taxon>Pterygota</taxon>
        <taxon>Neoptera</taxon>
        <taxon>Endopterygota</taxon>
        <taxon>Coleoptera</taxon>
        <taxon>Polyphaga</taxon>
        <taxon>Elateriformia</taxon>
        <taxon>Elateroidea</taxon>
        <taxon>Lampyridae</taxon>
        <taxon>Lampyrinae</taxon>
        <taxon>Pyrocoelia</taxon>
    </lineage>
</organism>
<evidence type="ECO:0008006" key="6">
    <source>
        <dbReference type="Google" id="ProtNLM"/>
    </source>
</evidence>
<evidence type="ECO:0000313" key="4">
    <source>
        <dbReference type="EMBL" id="KAK5642058.1"/>
    </source>
</evidence>
<dbReference type="Pfam" id="PF00106">
    <property type="entry name" value="adh_short"/>
    <property type="match status" value="1"/>
</dbReference>
<dbReference type="GO" id="GO:0005737">
    <property type="term" value="C:cytoplasm"/>
    <property type="evidence" value="ECO:0007669"/>
    <property type="project" value="TreeGrafter"/>
</dbReference>
<dbReference type="InterPro" id="IPR002347">
    <property type="entry name" value="SDR_fam"/>
</dbReference>
<evidence type="ECO:0000313" key="5">
    <source>
        <dbReference type="Proteomes" id="UP001329430"/>
    </source>
</evidence>
<dbReference type="FunFam" id="3.40.50.720:FF:000149">
    <property type="entry name" value="15-hydroxyprostaglandin dehydrogenase [NAD(+)]"/>
    <property type="match status" value="1"/>
</dbReference>
<dbReference type="Proteomes" id="UP001329430">
    <property type="component" value="Chromosome 6"/>
</dbReference>
<protein>
    <recommendedName>
        <fullName evidence="6">15-hydroxyprostaglandin dehydrogenase [NAD(+)]-like</fullName>
    </recommendedName>
</protein>
<dbReference type="SUPFAM" id="SSF51735">
    <property type="entry name" value="NAD(P)-binding Rossmann-fold domains"/>
    <property type="match status" value="1"/>
</dbReference>
<dbReference type="PANTHER" id="PTHR44229:SF8">
    <property type="entry name" value="ALCOHOL DEHYDROGENASE-RELATED"/>
    <property type="match status" value="1"/>
</dbReference>
<reference evidence="4 5" key="1">
    <citation type="journal article" date="2024" name="Insects">
        <title>An Improved Chromosome-Level Genome Assembly of the Firefly Pyrocoelia pectoralis.</title>
        <authorList>
            <person name="Fu X."/>
            <person name="Meyer-Rochow V.B."/>
            <person name="Ballantyne L."/>
            <person name="Zhu X."/>
        </authorList>
    </citation>
    <scope>NUCLEOTIDE SEQUENCE [LARGE SCALE GENOMIC DNA]</scope>
    <source>
        <strain evidence="4">XCY_ONT2</strain>
    </source>
</reference>
<keyword evidence="5" id="KW-1185">Reference proteome</keyword>
<evidence type="ECO:0000256" key="1">
    <source>
        <dbReference type="ARBA" id="ARBA00006484"/>
    </source>
</evidence>
<proteinExistence type="inferred from homology"/>
<accession>A0AAN7V894</accession>
<dbReference type="EMBL" id="JAVRBK010000006">
    <property type="protein sequence ID" value="KAK5642058.1"/>
    <property type="molecule type" value="Genomic_DNA"/>
</dbReference>
<comment type="caution">
    <text evidence="4">The sequence shown here is derived from an EMBL/GenBank/DDBJ whole genome shotgun (WGS) entry which is preliminary data.</text>
</comment>
<dbReference type="AlphaFoldDB" id="A0AAN7V894"/>
<dbReference type="Gene3D" id="3.40.50.720">
    <property type="entry name" value="NAD(P)-binding Rossmann-like Domain"/>
    <property type="match status" value="1"/>
</dbReference>
<comment type="similarity">
    <text evidence="1 3">Belongs to the short-chain dehydrogenases/reductases (SDR) family.</text>
</comment>
<dbReference type="PANTHER" id="PTHR44229">
    <property type="entry name" value="15-HYDROXYPROSTAGLANDIN DEHYDROGENASE [NAD(+)]"/>
    <property type="match status" value="1"/>
</dbReference>
<gene>
    <name evidence="4" type="ORF">RI129_008225</name>
</gene>
<evidence type="ECO:0000256" key="3">
    <source>
        <dbReference type="RuleBase" id="RU000363"/>
    </source>
</evidence>
<sequence>MFDITGKVALVTGGARGIGLGIVKELLKNGLKGVAIVDVKEVVGQKAVKDIQQEFGENKAIFLNHDISIRTQFEEAFKEAVGTFKHLDIVINNAGIFNDKDWERMIAVNLIGTTNGTLLALENYLPQNKIGEEAIILNVSSIAALIFPAGSPAYVATKCGILSLTRCLGHPLHYERKKVKVMAICPSSTYTGMFAERHDWAINEEYMRLTEDLVQSLGHIQTVDNVAKGAVQIIKEGENGSIWIAEDDNPPHEMEYIAMPNIRRYN</sequence>
<dbReference type="GO" id="GO:0016616">
    <property type="term" value="F:oxidoreductase activity, acting on the CH-OH group of donors, NAD or NADP as acceptor"/>
    <property type="evidence" value="ECO:0007669"/>
    <property type="project" value="TreeGrafter"/>
</dbReference>
<dbReference type="PRINTS" id="PR00081">
    <property type="entry name" value="GDHRDH"/>
</dbReference>
<dbReference type="InterPro" id="IPR036291">
    <property type="entry name" value="NAD(P)-bd_dom_sf"/>
</dbReference>
<keyword evidence="2" id="KW-0560">Oxidoreductase</keyword>
<evidence type="ECO:0000256" key="2">
    <source>
        <dbReference type="ARBA" id="ARBA00023002"/>
    </source>
</evidence>
<dbReference type="PRINTS" id="PR00080">
    <property type="entry name" value="SDRFAMILY"/>
</dbReference>